<feature type="transmembrane region" description="Helical" evidence="6">
    <location>
        <begin position="152"/>
        <end position="174"/>
    </location>
</feature>
<dbReference type="GO" id="GO:0042597">
    <property type="term" value="C:periplasmic space"/>
    <property type="evidence" value="ECO:0007669"/>
    <property type="project" value="InterPro"/>
</dbReference>
<feature type="compositionally biased region" description="Low complexity" evidence="5">
    <location>
        <begin position="126"/>
        <end position="145"/>
    </location>
</feature>
<comment type="subcellular location">
    <subcellularLocation>
        <location evidence="1">Cell envelope</location>
    </subcellularLocation>
</comment>
<dbReference type="InterPro" id="IPR007348">
    <property type="entry name" value="CopC_dom"/>
</dbReference>
<keyword evidence="2" id="KW-0479">Metal-binding</keyword>
<feature type="domain" description="CopC" evidence="8">
    <location>
        <begin position="26"/>
        <end position="119"/>
    </location>
</feature>
<accession>A0A6P1CT65</accession>
<dbReference type="GO" id="GO:0046688">
    <property type="term" value="P:response to copper ion"/>
    <property type="evidence" value="ECO:0007669"/>
    <property type="project" value="InterPro"/>
</dbReference>
<dbReference type="GO" id="GO:0005507">
    <property type="term" value="F:copper ion binding"/>
    <property type="evidence" value="ECO:0007669"/>
    <property type="project" value="InterPro"/>
</dbReference>
<dbReference type="GO" id="GO:0030313">
    <property type="term" value="C:cell envelope"/>
    <property type="evidence" value="ECO:0007669"/>
    <property type="project" value="UniProtKB-SubCell"/>
</dbReference>
<dbReference type="InterPro" id="IPR032694">
    <property type="entry name" value="CopC/D"/>
</dbReference>
<dbReference type="SUPFAM" id="SSF81296">
    <property type="entry name" value="E set domains"/>
    <property type="match status" value="1"/>
</dbReference>
<dbReference type="PANTHER" id="PTHR34820">
    <property type="entry name" value="INNER MEMBRANE PROTEIN YEBZ"/>
    <property type="match status" value="1"/>
</dbReference>
<gene>
    <name evidence="9" type="ORF">GV791_12250</name>
</gene>
<dbReference type="InterPro" id="IPR014755">
    <property type="entry name" value="Cu-Rt/internalin_Ig-like"/>
</dbReference>
<protein>
    <submittedName>
        <fullName evidence="9">Copper resistance protein CopC</fullName>
    </submittedName>
</protein>
<reference evidence="9 10" key="1">
    <citation type="submission" date="2020-01" db="EMBL/GenBank/DDBJ databases">
        <title>Genetics and antimicrobial susceptibilities of Nocardia species isolated from the soil; a comparison with species isolated from humans.</title>
        <authorList>
            <person name="Carrasco G."/>
            <person name="Monzon S."/>
            <person name="Sansegundo M."/>
            <person name="Garcia E."/>
            <person name="Garrido N."/>
            <person name="Medina M.J."/>
            <person name="Villalon P."/>
            <person name="Ramirez-Arocha A.C."/>
            <person name="Jimenez P."/>
            <person name="Cuesta I."/>
            <person name="Valdezate S."/>
        </authorList>
    </citation>
    <scope>NUCLEOTIDE SEQUENCE [LARGE SCALE GENOMIC DNA]</scope>
    <source>
        <strain evidence="9 10">CNM20110626</strain>
    </source>
</reference>
<proteinExistence type="predicted"/>
<comment type="caution">
    <text evidence="9">The sequence shown here is derived from an EMBL/GenBank/DDBJ whole genome shotgun (WGS) entry which is preliminary data.</text>
</comment>
<dbReference type="InterPro" id="IPR014756">
    <property type="entry name" value="Ig_E-set"/>
</dbReference>
<sequence>MRRILHFVMLLTAAALLMSPGVATAHSSLVSSSPAEGESLTAAPAEVELVFDQVINSSFLTVAISDQSGRRFDDGAPTADGERVRTGIEGTLPPGSYTAAYRVISADGHPITGSYSFTVTGTAATAAPATPAPAPSAAAEQPEPADTGGPSAALLGTIVVFGILGVAGSTWILLRSRKKS</sequence>
<keyword evidence="6" id="KW-0472">Membrane</keyword>
<name>A0A6P1CT65_9NOCA</name>
<evidence type="ECO:0000313" key="10">
    <source>
        <dbReference type="Proteomes" id="UP000471166"/>
    </source>
</evidence>
<evidence type="ECO:0000256" key="5">
    <source>
        <dbReference type="SAM" id="MobiDB-lite"/>
    </source>
</evidence>
<organism evidence="9 10">
    <name type="scientific">Nocardia cyriacigeorgica</name>
    <dbReference type="NCBI Taxonomy" id="135487"/>
    <lineage>
        <taxon>Bacteria</taxon>
        <taxon>Bacillati</taxon>
        <taxon>Actinomycetota</taxon>
        <taxon>Actinomycetes</taxon>
        <taxon>Mycobacteriales</taxon>
        <taxon>Nocardiaceae</taxon>
        <taxon>Nocardia</taxon>
    </lineage>
</organism>
<dbReference type="Gene3D" id="2.60.40.1220">
    <property type="match status" value="1"/>
</dbReference>
<evidence type="ECO:0000256" key="6">
    <source>
        <dbReference type="SAM" id="Phobius"/>
    </source>
</evidence>
<dbReference type="EMBL" id="JAAGVB010000016">
    <property type="protein sequence ID" value="NEW33325.1"/>
    <property type="molecule type" value="Genomic_DNA"/>
</dbReference>
<feature type="region of interest" description="Disordered" evidence="5">
    <location>
        <begin position="126"/>
        <end position="149"/>
    </location>
</feature>
<dbReference type="Proteomes" id="UP000471166">
    <property type="component" value="Unassembled WGS sequence"/>
</dbReference>
<evidence type="ECO:0000313" key="9">
    <source>
        <dbReference type="EMBL" id="NEW33325.1"/>
    </source>
</evidence>
<dbReference type="GO" id="GO:0006825">
    <property type="term" value="P:copper ion transport"/>
    <property type="evidence" value="ECO:0007669"/>
    <property type="project" value="InterPro"/>
</dbReference>
<dbReference type="GO" id="GO:0005886">
    <property type="term" value="C:plasma membrane"/>
    <property type="evidence" value="ECO:0007669"/>
    <property type="project" value="TreeGrafter"/>
</dbReference>
<feature type="chain" id="PRO_5026895332" evidence="7">
    <location>
        <begin position="26"/>
        <end position="180"/>
    </location>
</feature>
<evidence type="ECO:0000256" key="1">
    <source>
        <dbReference type="ARBA" id="ARBA00004196"/>
    </source>
</evidence>
<evidence type="ECO:0000256" key="2">
    <source>
        <dbReference type="ARBA" id="ARBA00022723"/>
    </source>
</evidence>
<keyword evidence="6" id="KW-0812">Transmembrane</keyword>
<evidence type="ECO:0000256" key="3">
    <source>
        <dbReference type="ARBA" id="ARBA00022729"/>
    </source>
</evidence>
<dbReference type="PANTHER" id="PTHR34820:SF4">
    <property type="entry name" value="INNER MEMBRANE PROTEIN YEBZ"/>
    <property type="match status" value="1"/>
</dbReference>
<dbReference type="AlphaFoldDB" id="A0A6P1CT65"/>
<evidence type="ECO:0000256" key="4">
    <source>
        <dbReference type="ARBA" id="ARBA00023008"/>
    </source>
</evidence>
<keyword evidence="3 7" id="KW-0732">Signal</keyword>
<keyword evidence="4" id="KW-0186">Copper</keyword>
<evidence type="ECO:0000259" key="8">
    <source>
        <dbReference type="Pfam" id="PF04234"/>
    </source>
</evidence>
<dbReference type="Pfam" id="PF04234">
    <property type="entry name" value="CopC"/>
    <property type="match status" value="1"/>
</dbReference>
<feature type="signal peptide" evidence="7">
    <location>
        <begin position="1"/>
        <end position="25"/>
    </location>
</feature>
<evidence type="ECO:0000256" key="7">
    <source>
        <dbReference type="SAM" id="SignalP"/>
    </source>
</evidence>
<keyword evidence="6" id="KW-1133">Transmembrane helix</keyword>
<dbReference type="RefSeq" id="WP_163844476.1">
    <property type="nucleotide sequence ID" value="NZ_AP026975.1"/>
</dbReference>